<feature type="compositionally biased region" description="Low complexity" evidence="18">
    <location>
        <begin position="326"/>
        <end position="341"/>
    </location>
</feature>
<evidence type="ECO:0000256" key="9">
    <source>
        <dbReference type="ARBA" id="ARBA00023136"/>
    </source>
</evidence>
<keyword evidence="7" id="KW-0653">Protein transport</keyword>
<evidence type="ECO:0000256" key="8">
    <source>
        <dbReference type="ARBA" id="ARBA00022989"/>
    </source>
</evidence>
<keyword evidence="10" id="KW-0143">Chaperone</keyword>
<dbReference type="RefSeq" id="WP_108848967.1">
    <property type="nucleotide sequence ID" value="NZ_CP015449.1"/>
</dbReference>
<evidence type="ECO:0000256" key="6">
    <source>
        <dbReference type="ARBA" id="ARBA00022692"/>
    </source>
</evidence>
<keyword evidence="5" id="KW-1003">Cell membrane</keyword>
<evidence type="ECO:0000313" key="21">
    <source>
        <dbReference type="EMBL" id="AWH93610.1"/>
    </source>
</evidence>
<feature type="transmembrane region" description="Helical" evidence="19">
    <location>
        <begin position="202"/>
        <end position="225"/>
    </location>
</feature>
<evidence type="ECO:0000259" key="20">
    <source>
        <dbReference type="Pfam" id="PF02096"/>
    </source>
</evidence>
<keyword evidence="22" id="KW-1185">Reference proteome</keyword>
<protein>
    <recommendedName>
        <fullName evidence="3">Membrane protein insertase YidC</fullName>
    </recommendedName>
    <alternativeName>
        <fullName evidence="15">Foldase YidC</fullName>
    </alternativeName>
    <alternativeName>
        <fullName evidence="14">Membrane integrase YidC</fullName>
    </alternativeName>
    <alternativeName>
        <fullName evidence="13">Membrane protein YidC</fullName>
    </alternativeName>
</protein>
<comment type="function">
    <text evidence="11">Required for the insertion and/or proper folding and/or complex formation of integral membrane proteins into the membrane. Involved in integration of membrane proteins that insert both dependently and independently of the Sec translocase complex, as well as at least some lipoproteins. Aids folding of multispanning membrane proteins.</text>
</comment>
<evidence type="ECO:0000256" key="18">
    <source>
        <dbReference type="SAM" id="MobiDB-lite"/>
    </source>
</evidence>
<evidence type="ECO:0000256" key="4">
    <source>
        <dbReference type="ARBA" id="ARBA00022448"/>
    </source>
</evidence>
<dbReference type="GO" id="GO:0005886">
    <property type="term" value="C:plasma membrane"/>
    <property type="evidence" value="ECO:0007669"/>
    <property type="project" value="UniProtKB-SubCell"/>
</dbReference>
<dbReference type="KEGG" id="dlu:A6035_17125"/>
<evidence type="ECO:0000256" key="10">
    <source>
        <dbReference type="ARBA" id="ARBA00023186"/>
    </source>
</evidence>
<evidence type="ECO:0000256" key="5">
    <source>
        <dbReference type="ARBA" id="ARBA00022475"/>
    </source>
</evidence>
<sequence length="400" mass="44388">MSFITNPLVYYPISGILWFWHKIFAFLGGLLPWVEAPDSNGVIWALSVIFLVVTLRALLFWPAAKQIRFSRKMQELQPKMKELQKRYKNDREKLAVETRKMQKQEGFNPLLGCLPMLIQIPVFLGLFHVLRSFNRMGEQFGALGMTAEETRNTGNYVFNADEVQSFLDARLFGAPLSSFISQPVEQFQAFVEPGAALDFARWNIILVAVPLMIISAVTTHFNARVSLSRQSPEAAANPQAKIMNQLMLWAFPIGILVTGAFWPMAILVYMVTNNLWTLGQQYFLYERMAKEDDAAALVRREEQKALAPRVGVKPVNPKKARGGGATAASGTAVATAPTVGADEVKRDDDEVVPPKAAPASPAPSGPRPGQRPQAPGGQRSRPAQKASGSRPKNKKKKKKR</sequence>
<dbReference type="InterPro" id="IPR047196">
    <property type="entry name" value="YidC_ALB_C"/>
</dbReference>
<name>A0A2S1RBE2_9ACTN</name>
<organism evidence="21 22">
    <name type="scientific">Dietzia lutea</name>
    <dbReference type="NCBI Taxonomy" id="546160"/>
    <lineage>
        <taxon>Bacteria</taxon>
        <taxon>Bacillati</taxon>
        <taxon>Actinomycetota</taxon>
        <taxon>Actinomycetes</taxon>
        <taxon>Mycobacteriales</taxon>
        <taxon>Dietziaceae</taxon>
        <taxon>Dietzia</taxon>
    </lineage>
</organism>
<feature type="coiled-coil region" evidence="17">
    <location>
        <begin position="73"/>
        <end position="100"/>
    </location>
</feature>
<evidence type="ECO:0000256" key="19">
    <source>
        <dbReference type="SAM" id="Phobius"/>
    </source>
</evidence>
<comment type="subcellular location">
    <subcellularLocation>
        <location evidence="1">Cell membrane</location>
        <topology evidence="1">Multi-pass membrane protein</topology>
    </subcellularLocation>
    <subcellularLocation>
        <location evidence="16">Membrane</location>
        <topology evidence="16">Multi-pass membrane protein</topology>
    </subcellularLocation>
</comment>
<feature type="compositionally biased region" description="Low complexity" evidence="18">
    <location>
        <begin position="367"/>
        <end position="381"/>
    </location>
</feature>
<dbReference type="CDD" id="cd20070">
    <property type="entry name" value="5TM_YidC_Alb3"/>
    <property type="match status" value="1"/>
</dbReference>
<dbReference type="PANTHER" id="PTHR12428">
    <property type="entry name" value="OXA1"/>
    <property type="match status" value="1"/>
</dbReference>
<feature type="compositionally biased region" description="Basic residues" evidence="18">
    <location>
        <begin position="391"/>
        <end position="400"/>
    </location>
</feature>
<feature type="domain" description="Membrane insertase YidC/Oxa/ALB C-terminal" evidence="20">
    <location>
        <begin position="44"/>
        <end position="285"/>
    </location>
</feature>
<evidence type="ECO:0000256" key="17">
    <source>
        <dbReference type="SAM" id="Coils"/>
    </source>
</evidence>
<keyword evidence="6 16" id="KW-0812">Transmembrane</keyword>
<feature type="transmembrane region" description="Helical" evidence="19">
    <location>
        <begin position="43"/>
        <end position="64"/>
    </location>
</feature>
<dbReference type="InterPro" id="IPR001708">
    <property type="entry name" value="YidC/ALB3/OXA1/COX18"/>
</dbReference>
<dbReference type="EMBL" id="CP015449">
    <property type="protein sequence ID" value="AWH93610.1"/>
    <property type="molecule type" value="Genomic_DNA"/>
</dbReference>
<keyword evidence="4" id="KW-0813">Transport</keyword>
<dbReference type="OrthoDB" id="9780552at2"/>
<keyword evidence="9 19" id="KW-0472">Membrane</keyword>
<dbReference type="AlphaFoldDB" id="A0A2S1RBE2"/>
<reference evidence="21 22" key="1">
    <citation type="submission" date="2016-04" db="EMBL/GenBank/DDBJ databases">
        <title>Complete genome sequence of Dietzia lutea YIM 80766T, a strain isolated from desert soil in Egypt.</title>
        <authorList>
            <person name="Zhao J."/>
            <person name="Hu B."/>
            <person name="Geng S."/>
            <person name="Nie Y."/>
            <person name="Tang Y."/>
        </authorList>
    </citation>
    <scope>NUCLEOTIDE SEQUENCE [LARGE SCALE GENOMIC DNA]</scope>
    <source>
        <strain evidence="21 22">YIM 80766</strain>
    </source>
</reference>
<feature type="transmembrane region" description="Helical" evidence="19">
    <location>
        <begin position="9"/>
        <end position="31"/>
    </location>
</feature>
<keyword evidence="17" id="KW-0175">Coiled coil</keyword>
<evidence type="ECO:0000256" key="16">
    <source>
        <dbReference type="RuleBase" id="RU003945"/>
    </source>
</evidence>
<proteinExistence type="inferred from homology"/>
<dbReference type="NCBIfam" id="TIGR03592">
    <property type="entry name" value="yidC_oxa1_cterm"/>
    <property type="match status" value="1"/>
</dbReference>
<dbReference type="InterPro" id="IPR028055">
    <property type="entry name" value="YidC/Oxa/ALB_C"/>
</dbReference>
<evidence type="ECO:0000256" key="15">
    <source>
        <dbReference type="ARBA" id="ARBA00033342"/>
    </source>
</evidence>
<gene>
    <name evidence="21" type="ORF">A6035_17125</name>
</gene>
<dbReference type="GO" id="GO:0051205">
    <property type="term" value="P:protein insertion into membrane"/>
    <property type="evidence" value="ECO:0007669"/>
    <property type="project" value="TreeGrafter"/>
</dbReference>
<comment type="similarity">
    <text evidence="2">Belongs to the OXA1/ALB3/YidC family. Type 1 subfamily.</text>
</comment>
<evidence type="ECO:0000256" key="2">
    <source>
        <dbReference type="ARBA" id="ARBA00010527"/>
    </source>
</evidence>
<feature type="transmembrane region" description="Helical" evidence="19">
    <location>
        <begin position="109"/>
        <end position="130"/>
    </location>
</feature>
<evidence type="ECO:0000256" key="7">
    <source>
        <dbReference type="ARBA" id="ARBA00022927"/>
    </source>
</evidence>
<dbReference type="Pfam" id="PF02096">
    <property type="entry name" value="60KD_IMP"/>
    <property type="match status" value="1"/>
</dbReference>
<evidence type="ECO:0000256" key="3">
    <source>
        <dbReference type="ARBA" id="ARBA00015325"/>
    </source>
</evidence>
<keyword evidence="8 19" id="KW-1133">Transmembrane helix</keyword>
<feature type="region of interest" description="Disordered" evidence="18">
    <location>
        <begin position="306"/>
        <end position="400"/>
    </location>
</feature>
<evidence type="ECO:0000256" key="11">
    <source>
        <dbReference type="ARBA" id="ARBA00025034"/>
    </source>
</evidence>
<dbReference type="PANTHER" id="PTHR12428:SF65">
    <property type="entry name" value="CYTOCHROME C OXIDASE ASSEMBLY PROTEIN COX18, MITOCHONDRIAL"/>
    <property type="match status" value="1"/>
</dbReference>
<evidence type="ECO:0000313" key="22">
    <source>
        <dbReference type="Proteomes" id="UP000244928"/>
    </source>
</evidence>
<evidence type="ECO:0000256" key="13">
    <source>
        <dbReference type="ARBA" id="ARBA00031538"/>
    </source>
</evidence>
<dbReference type="NCBIfam" id="NF002899">
    <property type="entry name" value="PRK03449.1"/>
    <property type="match status" value="1"/>
</dbReference>
<accession>A0A2S1RBE2</accession>
<feature type="transmembrane region" description="Helical" evidence="19">
    <location>
        <begin position="246"/>
        <end position="271"/>
    </location>
</feature>
<evidence type="ECO:0000256" key="1">
    <source>
        <dbReference type="ARBA" id="ARBA00004651"/>
    </source>
</evidence>
<comment type="subunit">
    <text evidence="12">Interacts with the Sec translocase complex via SecD. Specifically interacts with transmembrane segments of nascent integral membrane proteins during membrane integration.</text>
</comment>
<dbReference type="GO" id="GO:0032977">
    <property type="term" value="F:membrane insertase activity"/>
    <property type="evidence" value="ECO:0007669"/>
    <property type="project" value="InterPro"/>
</dbReference>
<evidence type="ECO:0000256" key="12">
    <source>
        <dbReference type="ARBA" id="ARBA00026028"/>
    </source>
</evidence>
<dbReference type="Proteomes" id="UP000244928">
    <property type="component" value="Chromosome"/>
</dbReference>
<evidence type="ECO:0000256" key="14">
    <source>
        <dbReference type="ARBA" id="ARBA00033245"/>
    </source>
</evidence>
<dbReference type="GO" id="GO:0015031">
    <property type="term" value="P:protein transport"/>
    <property type="evidence" value="ECO:0007669"/>
    <property type="project" value="UniProtKB-KW"/>
</dbReference>